<gene>
    <name evidence="8" type="ORF">SG35_021250</name>
</gene>
<dbReference type="InterPro" id="IPR043128">
    <property type="entry name" value="Rev_trsase/Diguanyl_cyclase"/>
</dbReference>
<dbReference type="KEGG" id="tact:SG35_021250"/>
<name>A0AAE9YPG2_9GAMM</name>
<dbReference type="EC" id="2.7.7.65" evidence="2"/>
<dbReference type="AlphaFoldDB" id="A0AAE9YPG2"/>
<feature type="signal peptide" evidence="6">
    <location>
        <begin position="1"/>
        <end position="19"/>
    </location>
</feature>
<dbReference type="RefSeq" id="WP_053042938.1">
    <property type="nucleotide sequence ID" value="NZ_CP059735.1"/>
</dbReference>
<feature type="domain" description="GGDEF" evidence="7">
    <location>
        <begin position="356"/>
        <end position="489"/>
    </location>
</feature>
<organism evidence="8 9">
    <name type="scientific">Thalassomonas actiniarum</name>
    <dbReference type="NCBI Taxonomy" id="485447"/>
    <lineage>
        <taxon>Bacteria</taxon>
        <taxon>Pseudomonadati</taxon>
        <taxon>Pseudomonadota</taxon>
        <taxon>Gammaproteobacteria</taxon>
        <taxon>Alteromonadales</taxon>
        <taxon>Colwelliaceae</taxon>
        <taxon>Thalassomonas</taxon>
    </lineage>
</organism>
<keyword evidence="9" id="KW-1185">Reference proteome</keyword>
<comment type="cofactor">
    <cofactor evidence="1">
        <name>Mg(2+)</name>
        <dbReference type="ChEBI" id="CHEBI:18420"/>
    </cofactor>
</comment>
<dbReference type="CDD" id="cd01949">
    <property type="entry name" value="GGDEF"/>
    <property type="match status" value="1"/>
</dbReference>
<evidence type="ECO:0000259" key="7">
    <source>
        <dbReference type="PROSITE" id="PS50887"/>
    </source>
</evidence>
<protein>
    <recommendedName>
        <fullName evidence="2">diguanylate cyclase</fullName>
        <ecNumber evidence="2">2.7.7.65</ecNumber>
    </recommendedName>
</protein>
<comment type="catalytic activity">
    <reaction evidence="3">
        <text>2 GTP = 3',3'-c-di-GMP + 2 diphosphate</text>
        <dbReference type="Rhea" id="RHEA:24898"/>
        <dbReference type="ChEBI" id="CHEBI:33019"/>
        <dbReference type="ChEBI" id="CHEBI:37565"/>
        <dbReference type="ChEBI" id="CHEBI:58805"/>
        <dbReference type="EC" id="2.7.7.65"/>
    </reaction>
</comment>
<evidence type="ECO:0000256" key="2">
    <source>
        <dbReference type="ARBA" id="ARBA00012528"/>
    </source>
</evidence>
<dbReference type="Proteomes" id="UP000032568">
    <property type="component" value="Chromosome"/>
</dbReference>
<keyword evidence="5" id="KW-1133">Transmembrane helix</keyword>
<evidence type="ECO:0000313" key="8">
    <source>
        <dbReference type="EMBL" id="WDD97803.1"/>
    </source>
</evidence>
<dbReference type="GO" id="GO:0052621">
    <property type="term" value="F:diguanylate cyclase activity"/>
    <property type="evidence" value="ECO:0007669"/>
    <property type="project" value="UniProtKB-EC"/>
</dbReference>
<evidence type="ECO:0000256" key="6">
    <source>
        <dbReference type="SAM" id="SignalP"/>
    </source>
</evidence>
<dbReference type="InterPro" id="IPR050469">
    <property type="entry name" value="Diguanylate_Cyclase"/>
</dbReference>
<dbReference type="Gene3D" id="3.30.70.270">
    <property type="match status" value="1"/>
</dbReference>
<dbReference type="PANTHER" id="PTHR45138:SF9">
    <property type="entry name" value="DIGUANYLATE CYCLASE DGCM-RELATED"/>
    <property type="match status" value="1"/>
</dbReference>
<sequence length="489" mass="54925">MLFVPLLVIIFLLAAPVSANVVNLTADEQAWLEQHPKIRIAGDPDYAPFEFRNSRGELMGISQDILGYCLDVLAIELVEVPTHSWKQAQDHLNAGTADLLTVASQTTQRDRYLTFSQPYLYLPVVILTRNDINRQLSLEDLYGLTLITVYGFGVNEYLEQFSDKINLVYARSTAEALQKLSFGSVDAMLLNLGTASYQIQALKLTNLQVSGEIDYTYQLAFAVRSELSPLIPILDKVLAAMPPGQKQQFISKWISLEQGLWRPSKYQTLVTIAIISALGFALMCALYLSLNRTLTAQNKALEQKSLLLEKEIEERKLLEIQLKEQVFQDDLTGLANRRKLLERVALEWPRSLRASRPISILMLDLDHFKIINDSFGHDIGDKVLKSTSSILQDSTRITDLVARWGGEEFVLMLPETGHDLAIEIAERIREKVAATELAFQDNKITFTISIGVATTENGEPSFTELLSISDMALYQSKEQGRNRVSSIII</sequence>
<dbReference type="InterPro" id="IPR029787">
    <property type="entry name" value="Nucleotide_cyclase"/>
</dbReference>
<evidence type="ECO:0000256" key="5">
    <source>
        <dbReference type="SAM" id="Phobius"/>
    </source>
</evidence>
<reference evidence="8 9" key="1">
    <citation type="journal article" date="2015" name="Genome Announc.">
        <title>Draft Genome Sequences of Marine Isolates of Thalassomonas viridans and Thalassomonas actiniarum.</title>
        <authorList>
            <person name="Olonade I."/>
            <person name="van Zyl L.J."/>
            <person name="Trindade M."/>
        </authorList>
    </citation>
    <scope>NUCLEOTIDE SEQUENCE [LARGE SCALE GENOMIC DNA]</scope>
    <source>
        <strain evidence="8 9">A5K-106</strain>
    </source>
</reference>
<feature type="transmembrane region" description="Helical" evidence="5">
    <location>
        <begin position="269"/>
        <end position="290"/>
    </location>
</feature>
<proteinExistence type="predicted"/>
<keyword evidence="6" id="KW-0732">Signal</keyword>
<dbReference type="SUPFAM" id="SSF55073">
    <property type="entry name" value="Nucleotide cyclase"/>
    <property type="match status" value="1"/>
</dbReference>
<keyword evidence="4" id="KW-0175">Coiled coil</keyword>
<evidence type="ECO:0000313" key="9">
    <source>
        <dbReference type="Proteomes" id="UP000032568"/>
    </source>
</evidence>
<dbReference type="PANTHER" id="PTHR45138">
    <property type="entry name" value="REGULATORY COMPONENTS OF SENSORY TRANSDUCTION SYSTEM"/>
    <property type="match status" value="1"/>
</dbReference>
<dbReference type="SMART" id="SM00267">
    <property type="entry name" value="GGDEF"/>
    <property type="match status" value="1"/>
</dbReference>
<keyword evidence="5" id="KW-0472">Membrane</keyword>
<dbReference type="GO" id="GO:0005886">
    <property type="term" value="C:plasma membrane"/>
    <property type="evidence" value="ECO:0007669"/>
    <property type="project" value="TreeGrafter"/>
</dbReference>
<dbReference type="Gene3D" id="3.40.190.10">
    <property type="entry name" value="Periplasmic binding protein-like II"/>
    <property type="match status" value="2"/>
</dbReference>
<dbReference type="FunFam" id="3.30.70.270:FF:000001">
    <property type="entry name" value="Diguanylate cyclase domain protein"/>
    <property type="match status" value="1"/>
</dbReference>
<reference evidence="8 9" key="2">
    <citation type="journal article" date="2022" name="Mar. Drugs">
        <title>Bioassay-Guided Fractionation Leads to the Detection of Cholic Acid Generated by the Rare Thalassomonas sp.</title>
        <authorList>
            <person name="Pheiffer F."/>
            <person name="Schneider Y.K."/>
            <person name="Hansen E.H."/>
            <person name="Andersen J.H."/>
            <person name="Isaksson J."/>
            <person name="Busche T."/>
            <person name="R C."/>
            <person name="Kalinowski J."/>
            <person name="Zyl L.V."/>
            <person name="Trindade M."/>
        </authorList>
    </citation>
    <scope>NUCLEOTIDE SEQUENCE [LARGE SCALE GENOMIC DNA]</scope>
    <source>
        <strain evidence="8 9">A5K-106</strain>
    </source>
</reference>
<evidence type="ECO:0000256" key="1">
    <source>
        <dbReference type="ARBA" id="ARBA00001946"/>
    </source>
</evidence>
<accession>A0AAE9YPG2</accession>
<dbReference type="NCBIfam" id="TIGR00254">
    <property type="entry name" value="GGDEF"/>
    <property type="match status" value="1"/>
</dbReference>
<dbReference type="SMART" id="SM00062">
    <property type="entry name" value="PBPb"/>
    <property type="match status" value="1"/>
</dbReference>
<dbReference type="Pfam" id="PF00990">
    <property type="entry name" value="GGDEF"/>
    <property type="match status" value="1"/>
</dbReference>
<keyword evidence="5" id="KW-0812">Transmembrane</keyword>
<dbReference type="PROSITE" id="PS50887">
    <property type="entry name" value="GGDEF"/>
    <property type="match status" value="1"/>
</dbReference>
<dbReference type="SUPFAM" id="SSF53850">
    <property type="entry name" value="Periplasmic binding protein-like II"/>
    <property type="match status" value="1"/>
</dbReference>
<dbReference type="GO" id="GO:1902201">
    <property type="term" value="P:negative regulation of bacterial-type flagellum-dependent cell motility"/>
    <property type="evidence" value="ECO:0007669"/>
    <property type="project" value="TreeGrafter"/>
</dbReference>
<feature type="chain" id="PRO_5042153338" description="diguanylate cyclase" evidence="6">
    <location>
        <begin position="20"/>
        <end position="489"/>
    </location>
</feature>
<dbReference type="InterPro" id="IPR000160">
    <property type="entry name" value="GGDEF_dom"/>
</dbReference>
<evidence type="ECO:0000256" key="4">
    <source>
        <dbReference type="SAM" id="Coils"/>
    </source>
</evidence>
<feature type="coiled-coil region" evidence="4">
    <location>
        <begin position="291"/>
        <end position="321"/>
    </location>
</feature>
<dbReference type="CDD" id="cd01007">
    <property type="entry name" value="PBP2_BvgS_HisK_like"/>
    <property type="match status" value="1"/>
</dbReference>
<dbReference type="GO" id="GO:0043709">
    <property type="term" value="P:cell adhesion involved in single-species biofilm formation"/>
    <property type="evidence" value="ECO:0007669"/>
    <property type="project" value="TreeGrafter"/>
</dbReference>
<dbReference type="InterPro" id="IPR001638">
    <property type="entry name" value="Solute-binding_3/MltF_N"/>
</dbReference>
<dbReference type="EMBL" id="CP059735">
    <property type="protein sequence ID" value="WDD97803.1"/>
    <property type="molecule type" value="Genomic_DNA"/>
</dbReference>
<dbReference type="Pfam" id="PF00497">
    <property type="entry name" value="SBP_bac_3"/>
    <property type="match status" value="1"/>
</dbReference>
<evidence type="ECO:0000256" key="3">
    <source>
        <dbReference type="ARBA" id="ARBA00034247"/>
    </source>
</evidence>